<dbReference type="Gene3D" id="3.90.226.10">
    <property type="entry name" value="2-enoyl-CoA Hydratase, Chain A, domain 1"/>
    <property type="match status" value="1"/>
</dbReference>
<evidence type="ECO:0000256" key="2">
    <source>
        <dbReference type="RuleBase" id="RU003707"/>
    </source>
</evidence>
<organism evidence="3 4">
    <name type="scientific">Aromatoleum toluvorans</name>
    <dbReference type="NCBI Taxonomy" id="92002"/>
    <lineage>
        <taxon>Bacteria</taxon>
        <taxon>Pseudomonadati</taxon>
        <taxon>Pseudomonadota</taxon>
        <taxon>Betaproteobacteria</taxon>
        <taxon>Rhodocyclales</taxon>
        <taxon>Rhodocyclaceae</taxon>
        <taxon>Aromatoleum</taxon>
    </lineage>
</organism>
<dbReference type="InterPro" id="IPR018376">
    <property type="entry name" value="Enoyl-CoA_hyd/isom_CS"/>
</dbReference>
<comment type="similarity">
    <text evidence="1 2">Belongs to the enoyl-CoA hydratase/isomerase family.</text>
</comment>
<evidence type="ECO:0000313" key="4">
    <source>
        <dbReference type="Proteomes" id="UP000623795"/>
    </source>
</evidence>
<name>A0ABX1PU94_9RHOO</name>
<dbReference type="CDD" id="cd06558">
    <property type="entry name" value="crotonase-like"/>
    <property type="match status" value="1"/>
</dbReference>
<comment type="caution">
    <text evidence="3">The sequence shown here is derived from an EMBL/GenBank/DDBJ whole genome shotgun (WGS) entry which is preliminary data.</text>
</comment>
<proteinExistence type="inferred from homology"/>
<accession>A0ABX1PU94</accession>
<dbReference type="Pfam" id="PF00378">
    <property type="entry name" value="ECH_1"/>
    <property type="match status" value="1"/>
</dbReference>
<keyword evidence="4" id="KW-1185">Reference proteome</keyword>
<dbReference type="PANTHER" id="PTHR43802:SF1">
    <property type="entry name" value="IP11341P-RELATED"/>
    <property type="match status" value="1"/>
</dbReference>
<dbReference type="RefSeq" id="WP_169254165.1">
    <property type="nucleotide sequence ID" value="NZ_WTVN01000001.1"/>
</dbReference>
<evidence type="ECO:0000256" key="1">
    <source>
        <dbReference type="ARBA" id="ARBA00005254"/>
    </source>
</evidence>
<dbReference type="PROSITE" id="PS00166">
    <property type="entry name" value="ENOYL_COA_HYDRATASE"/>
    <property type="match status" value="1"/>
</dbReference>
<dbReference type="Gene3D" id="1.10.12.10">
    <property type="entry name" value="Lyase 2-enoyl-coa Hydratase, Chain A, domain 2"/>
    <property type="match status" value="1"/>
</dbReference>
<evidence type="ECO:0000313" key="3">
    <source>
        <dbReference type="EMBL" id="NMG42247.1"/>
    </source>
</evidence>
<dbReference type="EMBL" id="WTVN01000001">
    <property type="protein sequence ID" value="NMG42247.1"/>
    <property type="molecule type" value="Genomic_DNA"/>
</dbReference>
<dbReference type="InterPro" id="IPR014748">
    <property type="entry name" value="Enoyl-CoA_hydra_C"/>
</dbReference>
<protein>
    <submittedName>
        <fullName evidence="3">Enoyl-CoA hydratase/isomerase family protein</fullName>
    </submittedName>
</protein>
<sequence length="266" mass="29058">MKYNCLDLEQRGPVLWVTLNRPQVLNALNLELVDELGSLFTGLYTREDIRVVVMRGAGRAFCAGLDLTEHGEEAGTLSVSEGLAATRRYRDIAIAMRRCPQPIIGLLNGPACGGGFALALATDVRIATPSLRMNAAFIRIGFSACDMGLSYFLPRMVGSSLAAEYMLTGRFIDAQRAYELGLVSRVVEPEQLDGEANALIEDMLRASPLGLRLTKEALGHAIDGQSLEAVIAMEDRNQTLCAHGEDFREAMMAFIEKRQPRYATTG</sequence>
<reference evidence="3 4" key="1">
    <citation type="submission" date="2019-12" db="EMBL/GenBank/DDBJ databases">
        <title>Comparative genomics gives insights into the taxonomy of the Azoarcus-Aromatoleum group and reveals separate origins of nif in the plant-associated Azoarcus and non-plant-associated Aromatoleum sub-groups.</title>
        <authorList>
            <person name="Lafos M."/>
            <person name="Maluk M."/>
            <person name="Batista M."/>
            <person name="Junghare M."/>
            <person name="Carmona M."/>
            <person name="Faoro H."/>
            <person name="Cruz L.M."/>
            <person name="Battistoni F."/>
            <person name="De Souza E."/>
            <person name="Pedrosa F."/>
            <person name="Chen W.-M."/>
            <person name="Poole P.S."/>
            <person name="Dixon R.A."/>
            <person name="James E.K."/>
        </authorList>
    </citation>
    <scope>NUCLEOTIDE SEQUENCE [LARGE SCALE GENOMIC DNA]</scope>
    <source>
        <strain evidence="3 4">Td21</strain>
    </source>
</reference>
<dbReference type="SUPFAM" id="SSF52096">
    <property type="entry name" value="ClpP/crotonase"/>
    <property type="match status" value="1"/>
</dbReference>
<dbReference type="PANTHER" id="PTHR43802">
    <property type="entry name" value="ENOYL-COA HYDRATASE"/>
    <property type="match status" value="1"/>
</dbReference>
<dbReference type="InterPro" id="IPR029045">
    <property type="entry name" value="ClpP/crotonase-like_dom_sf"/>
</dbReference>
<gene>
    <name evidence="3" type="ORF">GPA22_00645</name>
</gene>
<dbReference type="InterPro" id="IPR001753">
    <property type="entry name" value="Enoyl-CoA_hydra/iso"/>
</dbReference>
<dbReference type="Proteomes" id="UP000623795">
    <property type="component" value="Unassembled WGS sequence"/>
</dbReference>